<dbReference type="InterPro" id="IPR029044">
    <property type="entry name" value="Nucleotide-diphossugar_trans"/>
</dbReference>
<dbReference type="Pfam" id="PF12804">
    <property type="entry name" value="NTP_transf_3"/>
    <property type="match status" value="1"/>
</dbReference>
<dbReference type="RefSeq" id="WP_138864053.1">
    <property type="nucleotide sequence ID" value="NZ_VCPC01000002.1"/>
</dbReference>
<keyword evidence="4" id="KW-1185">Reference proteome</keyword>
<dbReference type="Gene3D" id="3.90.550.10">
    <property type="entry name" value="Spore Coat Polysaccharide Biosynthesis Protein SpsA, Chain A"/>
    <property type="match status" value="1"/>
</dbReference>
<proteinExistence type="predicted"/>
<dbReference type="Proteomes" id="UP001191082">
    <property type="component" value="Unassembled WGS sequence"/>
</dbReference>
<evidence type="ECO:0000313" key="3">
    <source>
        <dbReference type="EMBL" id="TMV13499.1"/>
    </source>
</evidence>
<dbReference type="InterPro" id="IPR025877">
    <property type="entry name" value="MobA-like_NTP_Trfase"/>
</dbReference>
<dbReference type="EMBL" id="VCPC01000002">
    <property type="protein sequence ID" value="TMV13499.1"/>
    <property type="molecule type" value="Genomic_DNA"/>
</dbReference>
<dbReference type="PANTHER" id="PTHR43777:SF1">
    <property type="entry name" value="MOLYBDENUM COFACTOR CYTIDYLYLTRANSFERASE"/>
    <property type="match status" value="1"/>
</dbReference>
<keyword evidence="1" id="KW-0460">Magnesium</keyword>
<dbReference type="PANTHER" id="PTHR43777">
    <property type="entry name" value="MOLYBDENUM COFACTOR CYTIDYLYLTRANSFERASE"/>
    <property type="match status" value="1"/>
</dbReference>
<evidence type="ECO:0000313" key="4">
    <source>
        <dbReference type="Proteomes" id="UP001191082"/>
    </source>
</evidence>
<feature type="domain" description="MobA-like NTP transferase" evidence="2">
    <location>
        <begin position="6"/>
        <end position="166"/>
    </location>
</feature>
<evidence type="ECO:0000256" key="1">
    <source>
        <dbReference type="ARBA" id="ARBA00022842"/>
    </source>
</evidence>
<reference evidence="3 4" key="1">
    <citation type="submission" date="2019-05" db="EMBL/GenBank/DDBJ databases">
        <title>Marivita sp. nov. isolated from sea sediment.</title>
        <authorList>
            <person name="Kim W."/>
        </authorList>
    </citation>
    <scope>NUCLEOTIDE SEQUENCE [LARGE SCALE GENOMIC DNA]</scope>
    <source>
        <strain evidence="3 4">CAU 1492</strain>
    </source>
</reference>
<dbReference type="SUPFAM" id="SSF53448">
    <property type="entry name" value="Nucleotide-diphospho-sugar transferases"/>
    <property type="match status" value="1"/>
</dbReference>
<name>A0ABY2XAV7_9RHOB</name>
<gene>
    <name evidence="3" type="ORF">FGK64_12230</name>
</gene>
<protein>
    <submittedName>
        <fullName evidence="3">Nucleotidyltransferase family protein</fullName>
    </submittedName>
</protein>
<sequence length="198" mass="20587">MFAYPVIVLAAGQSRRMRGADKLLEDVGGQPLLRRQAGIARAATTGAVIVALPPAPHPRHHALAGLDVTALPVPDAAEGMNASLRAGVAALPPGTPAAMVLLADLPELTTDDLIRVATAFDPAQTPAWRGTTEDGQPGHPIVFAARLFPQLLALQGDSGGREVVGPLGEAVGHVPLPGQRARLDLDTPEAWAAWRARD</sequence>
<comment type="caution">
    <text evidence="3">The sequence shown here is derived from an EMBL/GenBank/DDBJ whole genome shotgun (WGS) entry which is preliminary data.</text>
</comment>
<organism evidence="3 4">
    <name type="scientific">Arenibacterium halophilum</name>
    <dbReference type="NCBI Taxonomy" id="2583821"/>
    <lineage>
        <taxon>Bacteria</taxon>
        <taxon>Pseudomonadati</taxon>
        <taxon>Pseudomonadota</taxon>
        <taxon>Alphaproteobacteria</taxon>
        <taxon>Rhodobacterales</taxon>
        <taxon>Paracoccaceae</taxon>
        <taxon>Arenibacterium</taxon>
    </lineage>
</organism>
<accession>A0ABY2XAV7</accession>
<evidence type="ECO:0000259" key="2">
    <source>
        <dbReference type="Pfam" id="PF12804"/>
    </source>
</evidence>
<dbReference type="CDD" id="cd04182">
    <property type="entry name" value="GT_2_like_f"/>
    <property type="match status" value="1"/>
</dbReference>